<dbReference type="Pfam" id="PF12796">
    <property type="entry name" value="Ank_2"/>
    <property type="match status" value="1"/>
</dbReference>
<keyword evidence="2" id="KW-1185">Reference proteome</keyword>
<name>A0AAD8AL98_DIPPU</name>
<dbReference type="SUPFAM" id="SSF48403">
    <property type="entry name" value="Ankyrin repeat"/>
    <property type="match status" value="1"/>
</dbReference>
<dbReference type="EMBL" id="JASPKZ010000571">
    <property type="protein sequence ID" value="KAJ9599738.1"/>
    <property type="molecule type" value="Genomic_DNA"/>
</dbReference>
<sequence>ERCGGRTSLHIAIKESGDPLIVQILLQAADRQGKDLVNCLDYPKDTALHYAHLRNDLPAQRQLKIIKLLLQYGAINVTGSQGRMPLALVMSAERKE</sequence>
<reference evidence="1" key="1">
    <citation type="journal article" date="2023" name="IScience">
        <title>Live-bearing cockroach genome reveals convergent evolutionary mechanisms linked to viviparity in insects and beyond.</title>
        <authorList>
            <person name="Fouks B."/>
            <person name="Harrison M.C."/>
            <person name="Mikhailova A.A."/>
            <person name="Marchal E."/>
            <person name="English S."/>
            <person name="Carruthers M."/>
            <person name="Jennings E.C."/>
            <person name="Chiamaka E.L."/>
            <person name="Frigard R.A."/>
            <person name="Pippel M."/>
            <person name="Attardo G.M."/>
            <person name="Benoit J.B."/>
            <person name="Bornberg-Bauer E."/>
            <person name="Tobe S.S."/>
        </authorList>
    </citation>
    <scope>NUCLEOTIDE SEQUENCE</scope>
    <source>
        <strain evidence="1">Stay&amp;Tobe</strain>
    </source>
</reference>
<dbReference type="SMART" id="SM00248">
    <property type="entry name" value="ANK"/>
    <property type="match status" value="2"/>
</dbReference>
<evidence type="ECO:0000313" key="2">
    <source>
        <dbReference type="Proteomes" id="UP001233999"/>
    </source>
</evidence>
<dbReference type="AlphaFoldDB" id="A0AAD8AL98"/>
<dbReference type="InterPro" id="IPR002110">
    <property type="entry name" value="Ankyrin_rpt"/>
</dbReference>
<proteinExistence type="predicted"/>
<feature type="non-terminal residue" evidence="1">
    <location>
        <position position="1"/>
    </location>
</feature>
<dbReference type="Proteomes" id="UP001233999">
    <property type="component" value="Unassembled WGS sequence"/>
</dbReference>
<dbReference type="InterPro" id="IPR036770">
    <property type="entry name" value="Ankyrin_rpt-contain_sf"/>
</dbReference>
<comment type="caution">
    <text evidence="1">The sequence shown here is derived from an EMBL/GenBank/DDBJ whole genome shotgun (WGS) entry which is preliminary data.</text>
</comment>
<protein>
    <submittedName>
        <fullName evidence="1">Uncharacterized protein</fullName>
    </submittedName>
</protein>
<dbReference type="Gene3D" id="1.25.40.20">
    <property type="entry name" value="Ankyrin repeat-containing domain"/>
    <property type="match status" value="1"/>
</dbReference>
<gene>
    <name evidence="1" type="ORF">L9F63_026411</name>
</gene>
<feature type="non-terminal residue" evidence="1">
    <location>
        <position position="96"/>
    </location>
</feature>
<organism evidence="1 2">
    <name type="scientific">Diploptera punctata</name>
    <name type="common">Pacific beetle cockroach</name>
    <dbReference type="NCBI Taxonomy" id="6984"/>
    <lineage>
        <taxon>Eukaryota</taxon>
        <taxon>Metazoa</taxon>
        <taxon>Ecdysozoa</taxon>
        <taxon>Arthropoda</taxon>
        <taxon>Hexapoda</taxon>
        <taxon>Insecta</taxon>
        <taxon>Pterygota</taxon>
        <taxon>Neoptera</taxon>
        <taxon>Polyneoptera</taxon>
        <taxon>Dictyoptera</taxon>
        <taxon>Blattodea</taxon>
        <taxon>Blaberoidea</taxon>
        <taxon>Blaberidae</taxon>
        <taxon>Diplopterinae</taxon>
        <taxon>Diploptera</taxon>
    </lineage>
</organism>
<evidence type="ECO:0000313" key="1">
    <source>
        <dbReference type="EMBL" id="KAJ9599738.1"/>
    </source>
</evidence>
<accession>A0AAD8AL98</accession>
<reference evidence="1" key="2">
    <citation type="submission" date="2023-05" db="EMBL/GenBank/DDBJ databases">
        <authorList>
            <person name="Fouks B."/>
        </authorList>
    </citation>
    <scope>NUCLEOTIDE SEQUENCE</scope>
    <source>
        <strain evidence="1">Stay&amp;Tobe</strain>
        <tissue evidence="1">Testes</tissue>
    </source>
</reference>